<keyword evidence="1" id="KW-0812">Transmembrane</keyword>
<name>A0AA47IL11_ACTNA</name>
<dbReference type="RefSeq" id="WP_076136850.1">
    <property type="nucleotide sequence ID" value="NZ_CP113787.1"/>
</dbReference>
<feature type="transmembrane region" description="Helical" evidence="1">
    <location>
        <begin position="20"/>
        <end position="40"/>
    </location>
</feature>
<proteinExistence type="predicted"/>
<protein>
    <submittedName>
        <fullName evidence="2">Uncharacterized protein</fullName>
    </submittedName>
</protein>
<sequence>MPANHHPSLHHRLRRLKAALLAVSFTLAGILLMMLNAWLAPKRLGDWQWLHALPLGELGGTLFGAGLLSTFFEYTFQRDQEAHTLARFRQIIREEAPAMRDAVVEGFAIHPEDLKRVATPELLDDIAANVMALRLGDEQFAREIYRDIRDQAIRAAERWYDVAVRVRLSTAVERSTAGTPLLDVTVEWEYTTVPSSATRRFACVSDQDEYNELLTDTPATAAWLLQNRPGVDAASRSSYELLELTVDGRSQTIRRSTRKTGQTYSVSLDEDAVQGQPVRIRQVIRTVVPRWGHRLFFEVAQPTRDLSVHLDYSDTTIADLRVSDTVATARSARVTRMPDAVPGKAVTVEACGWLMPHSGFAFTWALQDELPQTTQSEAATARRAG</sequence>
<keyword evidence="1" id="KW-1133">Transmembrane helix</keyword>
<organism evidence="2 3">
    <name type="scientific">Actinomyces naeslundii</name>
    <dbReference type="NCBI Taxonomy" id="1655"/>
    <lineage>
        <taxon>Bacteria</taxon>
        <taxon>Bacillati</taxon>
        <taxon>Actinomycetota</taxon>
        <taxon>Actinomycetes</taxon>
        <taxon>Actinomycetales</taxon>
        <taxon>Actinomycetaceae</taxon>
        <taxon>Actinomyces</taxon>
    </lineage>
</organism>
<dbReference type="AlphaFoldDB" id="A0AA47IL11"/>
<gene>
    <name evidence="2" type="ORF">OFA60_08395</name>
</gene>
<evidence type="ECO:0000313" key="2">
    <source>
        <dbReference type="EMBL" id="WAL42092.1"/>
    </source>
</evidence>
<keyword evidence="1" id="KW-0472">Membrane</keyword>
<evidence type="ECO:0000256" key="1">
    <source>
        <dbReference type="SAM" id="Phobius"/>
    </source>
</evidence>
<dbReference type="EMBL" id="CP113787">
    <property type="protein sequence ID" value="WAL42092.1"/>
    <property type="molecule type" value="Genomic_DNA"/>
</dbReference>
<feature type="transmembrane region" description="Helical" evidence="1">
    <location>
        <begin position="52"/>
        <end position="72"/>
    </location>
</feature>
<evidence type="ECO:0000313" key="3">
    <source>
        <dbReference type="Proteomes" id="UP001163127"/>
    </source>
</evidence>
<reference evidence="2" key="1">
    <citation type="submission" date="2022-11" db="EMBL/GenBank/DDBJ databases">
        <title>Dental biofilm bacteria. Genome sequencing and assembly.</title>
        <authorList>
            <person name="Robertsson C."/>
        </authorList>
    </citation>
    <scope>NUCLEOTIDE SEQUENCE</scope>
    <source>
        <strain evidence="2">CW</strain>
    </source>
</reference>
<dbReference type="Proteomes" id="UP001163127">
    <property type="component" value="Chromosome"/>
</dbReference>
<accession>A0AA47IL11</accession>